<dbReference type="PIRSF" id="PIRSF006630">
    <property type="entry name" value="NADS_GAT"/>
    <property type="match status" value="1"/>
</dbReference>
<feature type="binding site" evidence="7">
    <location>
        <position position="176"/>
    </location>
    <ligand>
        <name>L-glutamine</name>
        <dbReference type="ChEBI" id="CHEBI:58359"/>
    </ligand>
</feature>
<evidence type="ECO:0000259" key="10">
    <source>
        <dbReference type="PROSITE" id="PS50263"/>
    </source>
</evidence>
<evidence type="ECO:0000256" key="9">
    <source>
        <dbReference type="RuleBase" id="RU003811"/>
    </source>
</evidence>
<dbReference type="InterPro" id="IPR014445">
    <property type="entry name" value="Gln-dep_NAD_synthase"/>
</dbReference>
<organism evidence="11 12">
    <name type="scientific">Candidatus Methylopumilus universalis</name>
    <dbReference type="NCBI Taxonomy" id="2588536"/>
    <lineage>
        <taxon>Bacteria</taxon>
        <taxon>Pseudomonadati</taxon>
        <taxon>Pseudomonadota</taxon>
        <taxon>Betaproteobacteria</taxon>
        <taxon>Nitrosomonadales</taxon>
        <taxon>Methylophilaceae</taxon>
        <taxon>Candidatus Methylopumilus</taxon>
    </lineage>
</organism>
<name>A0ABX5VSA8_9PROT</name>
<feature type="binding site" evidence="7">
    <location>
        <position position="394"/>
    </location>
    <ligand>
        <name>deamido-NAD(+)</name>
        <dbReference type="ChEBI" id="CHEBI:58437"/>
        <note>ligand shared between two neighboring subunits</note>
    </ligand>
</feature>
<feature type="domain" description="CN hydrolase" evidence="10">
    <location>
        <begin position="1"/>
        <end position="240"/>
    </location>
</feature>
<feature type="binding site" evidence="7">
    <location>
        <position position="365"/>
    </location>
    <ligand>
        <name>deamido-NAD(+)</name>
        <dbReference type="ChEBI" id="CHEBI:58437"/>
        <note>ligand shared between two neighboring subunits</note>
    </ligand>
</feature>
<comment type="similarity">
    <text evidence="2 7 8">In the C-terminal section; belongs to the NAD synthetase family.</text>
</comment>
<feature type="binding site" evidence="7">
    <location>
        <begin position="282"/>
        <end position="289"/>
    </location>
    <ligand>
        <name>ATP</name>
        <dbReference type="ChEBI" id="CHEBI:30616"/>
    </ligand>
</feature>
<dbReference type="InterPro" id="IPR003694">
    <property type="entry name" value="NAD_synthase"/>
</dbReference>
<evidence type="ECO:0000256" key="1">
    <source>
        <dbReference type="ARBA" id="ARBA00005188"/>
    </source>
</evidence>
<feature type="binding site" evidence="7">
    <location>
        <position position="170"/>
    </location>
    <ligand>
        <name>L-glutamine</name>
        <dbReference type="ChEBI" id="CHEBI:58359"/>
    </ligand>
</feature>
<comment type="caution">
    <text evidence="7">Lacks conserved residue(s) required for the propagation of feature annotation.</text>
</comment>
<dbReference type="Pfam" id="PF02540">
    <property type="entry name" value="NAD_synthase"/>
    <property type="match status" value="1"/>
</dbReference>
<gene>
    <name evidence="7" type="primary">nadE</name>
    <name evidence="11" type="ORF">FIT74_02035</name>
</gene>
<evidence type="ECO:0000256" key="5">
    <source>
        <dbReference type="ARBA" id="ARBA00022840"/>
    </source>
</evidence>
<evidence type="ECO:0000256" key="6">
    <source>
        <dbReference type="ARBA" id="ARBA00023027"/>
    </source>
</evidence>
<dbReference type="PANTHER" id="PTHR23090">
    <property type="entry name" value="NH 3 /GLUTAMINE-DEPENDENT NAD + SYNTHETASE"/>
    <property type="match status" value="1"/>
</dbReference>
<keyword evidence="3 7" id="KW-0436">Ligase</keyword>
<sequence>MKIALAQINSFVGDIENNSIAIIKRAKEASKKGAELLITPELSICGYPPEDLVLREDFLKACSKALSKIAQAVPSIKVIIGHPLKKGNKIYNAASLLFNGKIQGTYFKKILPNYGVFDENRYFEPGKKEFIFVHKGLKIGLLICEDAWKASPSQLLKKKSVDAIIVINASPYEIEKYEKRVKIISKLAKETKSTVIYVNAIGGQDELIFDGGSFVVSKHAKLIHQLSFFKEETAIIDVSSKINIKNNFDESPYNKESHLYEALKLALRDYVVKNNFKSLFIGLSGGIDSALVLALANDVFDKKNITAVMMPSEFTSKISIIESRKIIKNTGVNYKEINIQPIFKLFRKTLSSDFKNKPFDTTEENLQARIRGVLLMALSNKFNGLVISTSNKSETAVGYTTLYGDMVGGFALLKDVPKTWVYKLAHYRNSISTIIPNEIIKRPPTAELSPNQLDQNSLPKYEILDKIIELYVEKDLDIASIVKKGFTSKNVNRVVKLINNNEFKRAQSPIGPKITHRAFGKDRRYPVTFKH</sequence>
<dbReference type="SUPFAM" id="SSF52402">
    <property type="entry name" value="Adenine nucleotide alpha hydrolases-like"/>
    <property type="match status" value="1"/>
</dbReference>
<dbReference type="Gene3D" id="3.40.50.620">
    <property type="entry name" value="HUPs"/>
    <property type="match status" value="1"/>
</dbReference>
<feature type="binding site" evidence="7">
    <location>
        <position position="114"/>
    </location>
    <ligand>
        <name>L-glutamine</name>
        <dbReference type="ChEBI" id="CHEBI:58359"/>
    </ligand>
</feature>
<comment type="function">
    <text evidence="7">Catalyzes the ATP-dependent amidation of deamido-NAD to form NAD. Uses L-glutamine as a nitrogen source.</text>
</comment>
<dbReference type="GO" id="GO:0003952">
    <property type="term" value="F:NAD+ synthase (glutamine-hydrolyzing) activity"/>
    <property type="evidence" value="ECO:0007669"/>
    <property type="project" value="UniProtKB-EC"/>
</dbReference>
<dbReference type="SUPFAM" id="SSF56317">
    <property type="entry name" value="Carbon-nitrogen hydrolase"/>
    <property type="match status" value="1"/>
</dbReference>
<dbReference type="HAMAP" id="MF_02090">
    <property type="entry name" value="NadE_glutamine_dep"/>
    <property type="match status" value="1"/>
</dbReference>
<dbReference type="InterPro" id="IPR014729">
    <property type="entry name" value="Rossmann-like_a/b/a_fold"/>
</dbReference>
<dbReference type="InterPro" id="IPR003010">
    <property type="entry name" value="C-N_Hydrolase"/>
</dbReference>
<dbReference type="InterPro" id="IPR036526">
    <property type="entry name" value="C-N_Hydrolase_sf"/>
</dbReference>
<dbReference type="InterPro" id="IPR022310">
    <property type="entry name" value="NAD/GMP_synthase"/>
</dbReference>
<comment type="similarity">
    <text evidence="9">Belongs to the NAD synthetase family.</text>
</comment>
<keyword evidence="5 7" id="KW-0067">ATP-binding</keyword>
<dbReference type="EC" id="6.3.5.1" evidence="7 8"/>
<dbReference type="Gene3D" id="3.60.110.10">
    <property type="entry name" value="Carbon-nitrogen hydrolase"/>
    <property type="match status" value="1"/>
</dbReference>
<comment type="pathway">
    <text evidence="1 7 8">Cofactor biosynthesis; NAD(+) biosynthesis; NAD(+) from deamido-NAD(+) (L-Gln route): step 1/1.</text>
</comment>
<evidence type="ECO:0000313" key="12">
    <source>
        <dbReference type="Proteomes" id="UP000312702"/>
    </source>
</evidence>
<feature type="binding site" evidence="7">
    <location>
        <position position="504"/>
    </location>
    <ligand>
        <name>deamido-NAD(+)</name>
        <dbReference type="ChEBI" id="CHEBI:58437"/>
        <note>ligand shared between two neighboring subunits</note>
    </ligand>
</feature>
<accession>A0ABX5VSA8</accession>
<evidence type="ECO:0000256" key="8">
    <source>
        <dbReference type="PIRNR" id="PIRNR006630"/>
    </source>
</evidence>
<evidence type="ECO:0000256" key="7">
    <source>
        <dbReference type="HAMAP-Rule" id="MF_02090"/>
    </source>
</evidence>
<evidence type="ECO:0000256" key="2">
    <source>
        <dbReference type="ARBA" id="ARBA00007145"/>
    </source>
</evidence>
<dbReference type="PROSITE" id="PS50263">
    <property type="entry name" value="CN_HYDROLASE"/>
    <property type="match status" value="1"/>
</dbReference>
<reference evidence="11 12" key="1">
    <citation type="journal article" date="2019" name="ISME J.">
        <title>Evolution in action: habitat transition from sediment to the pelagial leads to genome streamlining in Methylophilaceae.</title>
        <authorList>
            <person name="Salcher M."/>
            <person name="Schaefle D."/>
            <person name="Kaspar M."/>
            <person name="Neuenschwander S.M."/>
            <person name="Ghai R."/>
        </authorList>
    </citation>
    <scope>NUCLEOTIDE SEQUENCE [LARGE SCALE GENOMIC DNA]</scope>
    <source>
        <strain evidence="11 12">MMS-VI-25</strain>
    </source>
</reference>
<evidence type="ECO:0000256" key="4">
    <source>
        <dbReference type="ARBA" id="ARBA00022741"/>
    </source>
</evidence>
<dbReference type="CDD" id="cd00553">
    <property type="entry name" value="NAD_synthase"/>
    <property type="match status" value="1"/>
</dbReference>
<dbReference type="Pfam" id="PF00795">
    <property type="entry name" value="CN_hydrolase"/>
    <property type="match status" value="1"/>
</dbReference>
<feature type="active site" description="Nucleophile; for glutaminase activity" evidence="7">
    <location>
        <position position="144"/>
    </location>
</feature>
<proteinExistence type="inferred from homology"/>
<evidence type="ECO:0000313" key="11">
    <source>
        <dbReference type="EMBL" id="QDC60966.1"/>
    </source>
</evidence>
<dbReference type="NCBIfam" id="NF010588">
    <property type="entry name" value="PRK13981.1"/>
    <property type="match status" value="1"/>
</dbReference>
<keyword evidence="12" id="KW-1185">Reference proteome</keyword>
<dbReference type="RefSeq" id="WP_139884256.1">
    <property type="nucleotide sequence ID" value="NZ_CP040973.1"/>
</dbReference>
<protein>
    <recommendedName>
        <fullName evidence="7 8">Glutamine-dependent NAD(+) synthetase</fullName>
        <ecNumber evidence="7 8">6.3.5.1</ecNumber>
    </recommendedName>
    <alternativeName>
        <fullName evidence="7 8">NAD(+) synthase [glutamine-hydrolyzing]</fullName>
    </alternativeName>
</protein>
<dbReference type="EMBL" id="CP040973">
    <property type="protein sequence ID" value="QDC60966.1"/>
    <property type="molecule type" value="Genomic_DNA"/>
</dbReference>
<dbReference type="Proteomes" id="UP000312702">
    <property type="component" value="Chromosome"/>
</dbReference>
<dbReference type="NCBIfam" id="TIGR00552">
    <property type="entry name" value="nadE"/>
    <property type="match status" value="1"/>
</dbReference>
<feature type="active site" description="For glutaminase activity" evidence="7">
    <location>
        <position position="108"/>
    </location>
</feature>
<comment type="catalytic activity">
    <reaction evidence="7 8">
        <text>deamido-NAD(+) + L-glutamine + ATP + H2O = L-glutamate + AMP + diphosphate + NAD(+) + H(+)</text>
        <dbReference type="Rhea" id="RHEA:24384"/>
        <dbReference type="ChEBI" id="CHEBI:15377"/>
        <dbReference type="ChEBI" id="CHEBI:15378"/>
        <dbReference type="ChEBI" id="CHEBI:29985"/>
        <dbReference type="ChEBI" id="CHEBI:30616"/>
        <dbReference type="ChEBI" id="CHEBI:33019"/>
        <dbReference type="ChEBI" id="CHEBI:57540"/>
        <dbReference type="ChEBI" id="CHEBI:58359"/>
        <dbReference type="ChEBI" id="CHEBI:58437"/>
        <dbReference type="ChEBI" id="CHEBI:456215"/>
        <dbReference type="EC" id="6.3.5.1"/>
    </reaction>
</comment>
<feature type="binding site" evidence="7">
    <location>
        <position position="389"/>
    </location>
    <ligand>
        <name>ATP</name>
        <dbReference type="ChEBI" id="CHEBI:30616"/>
    </ligand>
</feature>
<dbReference type="CDD" id="cd07570">
    <property type="entry name" value="GAT_Gln-NAD-synth"/>
    <property type="match status" value="1"/>
</dbReference>
<keyword evidence="4 7" id="KW-0547">Nucleotide-binding</keyword>
<keyword evidence="6 7" id="KW-0520">NAD</keyword>
<evidence type="ECO:0000256" key="3">
    <source>
        <dbReference type="ARBA" id="ARBA00022598"/>
    </source>
</evidence>
<dbReference type="PANTHER" id="PTHR23090:SF9">
    <property type="entry name" value="GLUTAMINE-DEPENDENT NAD(+) SYNTHETASE"/>
    <property type="match status" value="1"/>
</dbReference>
<feature type="active site" description="Proton acceptor; for glutaminase activity" evidence="7">
    <location>
        <position position="41"/>
    </location>
</feature>